<organism evidence="2 3">
    <name type="scientific">Achromobacter mucicolens</name>
    <dbReference type="NCBI Taxonomy" id="1389922"/>
    <lineage>
        <taxon>Bacteria</taxon>
        <taxon>Pseudomonadati</taxon>
        <taxon>Pseudomonadota</taxon>
        <taxon>Betaproteobacteria</taxon>
        <taxon>Burkholderiales</taxon>
        <taxon>Alcaligenaceae</taxon>
        <taxon>Achromobacter</taxon>
    </lineage>
</organism>
<dbReference type="InterPro" id="IPR001753">
    <property type="entry name" value="Enoyl-CoA_hydra/iso"/>
</dbReference>
<dbReference type="Pfam" id="PF00378">
    <property type="entry name" value="ECH_1"/>
    <property type="match status" value="1"/>
</dbReference>
<dbReference type="InterPro" id="IPR029045">
    <property type="entry name" value="ClpP/crotonase-like_dom_sf"/>
</dbReference>
<dbReference type="Proteomes" id="UP000507140">
    <property type="component" value="Unassembled WGS sequence"/>
</dbReference>
<dbReference type="EMBL" id="CADIKR010000008">
    <property type="protein sequence ID" value="CAB3911014.1"/>
    <property type="molecule type" value="Genomic_DNA"/>
</dbReference>
<evidence type="ECO:0000256" key="1">
    <source>
        <dbReference type="ARBA" id="ARBA00005254"/>
    </source>
</evidence>
<name>A0ABM8LJZ2_9BURK</name>
<dbReference type="PANTHER" id="PTHR42964">
    <property type="entry name" value="ENOYL-COA HYDRATASE"/>
    <property type="match status" value="1"/>
</dbReference>
<keyword evidence="2" id="KW-0456">Lyase</keyword>
<dbReference type="GO" id="GO:0004300">
    <property type="term" value="F:enoyl-CoA hydratase activity"/>
    <property type="evidence" value="ECO:0007669"/>
    <property type="project" value="UniProtKB-EC"/>
</dbReference>
<keyword evidence="3" id="KW-1185">Reference proteome</keyword>
<comment type="caution">
    <text evidence="2">The sequence shown here is derived from an EMBL/GenBank/DDBJ whole genome shotgun (WGS) entry which is preliminary data.</text>
</comment>
<reference evidence="2 3" key="1">
    <citation type="submission" date="2020-04" db="EMBL/GenBank/DDBJ databases">
        <authorList>
            <person name="De Canck E."/>
        </authorList>
    </citation>
    <scope>NUCLEOTIDE SEQUENCE [LARGE SCALE GENOMIC DNA]</scope>
    <source>
        <strain evidence="2 3">LMG 3415</strain>
    </source>
</reference>
<accession>A0ABM8LJZ2</accession>
<dbReference type="EC" id="4.2.1.17" evidence="2"/>
<comment type="similarity">
    <text evidence="1">Belongs to the enoyl-CoA hydratase/isomerase family.</text>
</comment>
<sequence length="289" mass="30262">METMEGFESLVVRRADGVVFATLNRPATRNALGTEMLDELNRVFSMIEDDASVRALALRGASGMFCAGGNIGGFREILQAEDAGQDPIAARNRKFGAFMERFVALPVPVLAVVEGAAMGGGMGLACAADIVLATEDARFSLSETTLGVIAAQIAPAVAARLGAAATRRLGLSGERISGAPALRIGLVDDLAPDGAALDALQADWLSRIGRCAPNANRAFKLLTRRCGQEPNAGLLDDAARMFARCLRDEGGEGTLAFREKRAPAWRVQFDAASVRAAHGVPPSSSAHLA</sequence>
<evidence type="ECO:0000313" key="2">
    <source>
        <dbReference type="EMBL" id="CAB3911014.1"/>
    </source>
</evidence>
<dbReference type="CDD" id="cd06558">
    <property type="entry name" value="crotonase-like"/>
    <property type="match status" value="1"/>
</dbReference>
<dbReference type="InterPro" id="IPR014748">
    <property type="entry name" value="Enoyl-CoA_hydra_C"/>
</dbReference>
<dbReference type="RefSeq" id="WP_013397167.1">
    <property type="nucleotide sequence ID" value="NZ_CADIKR010000008.1"/>
</dbReference>
<proteinExistence type="inferred from homology"/>
<evidence type="ECO:0000313" key="3">
    <source>
        <dbReference type="Proteomes" id="UP000507140"/>
    </source>
</evidence>
<dbReference type="Gene3D" id="1.10.12.10">
    <property type="entry name" value="Lyase 2-enoyl-coa Hydratase, Chain A, domain 2"/>
    <property type="match status" value="1"/>
</dbReference>
<dbReference type="Gene3D" id="3.90.226.10">
    <property type="entry name" value="2-enoyl-CoA Hydratase, Chain A, domain 1"/>
    <property type="match status" value="1"/>
</dbReference>
<gene>
    <name evidence="2" type="primary">dpgD_2</name>
    <name evidence="2" type="ORF">LMG3415_04970</name>
</gene>
<dbReference type="PANTHER" id="PTHR42964:SF1">
    <property type="entry name" value="POLYKETIDE BIOSYNTHESIS ENOYL-COA HYDRATASE PKSH-RELATED"/>
    <property type="match status" value="1"/>
</dbReference>
<dbReference type="InterPro" id="IPR051683">
    <property type="entry name" value="Enoyl-CoA_Hydratase/Isomerase"/>
</dbReference>
<protein>
    <submittedName>
        <fullName evidence="2">Enoyl-CoA-hydratase</fullName>
        <ecNumber evidence="2">4.2.1.17</ecNumber>
    </submittedName>
</protein>
<dbReference type="SUPFAM" id="SSF52096">
    <property type="entry name" value="ClpP/crotonase"/>
    <property type="match status" value="1"/>
</dbReference>